<feature type="region of interest" description="Disordered" evidence="1">
    <location>
        <begin position="347"/>
        <end position="407"/>
    </location>
</feature>
<feature type="compositionally biased region" description="Low complexity" evidence="1">
    <location>
        <begin position="349"/>
        <end position="366"/>
    </location>
</feature>
<dbReference type="InterPro" id="IPR008964">
    <property type="entry name" value="Invasin/intimin_cell_adhesion"/>
</dbReference>
<feature type="chain" id="PRO_5039425465" evidence="2">
    <location>
        <begin position="39"/>
        <end position="442"/>
    </location>
</feature>
<evidence type="ECO:0000256" key="1">
    <source>
        <dbReference type="SAM" id="MobiDB-lite"/>
    </source>
</evidence>
<comment type="caution">
    <text evidence="4">The sequence shown here is derived from an EMBL/GenBank/DDBJ whole genome shotgun (WGS) entry which is preliminary data.</text>
</comment>
<feature type="domain" description="BIG2" evidence="3">
    <location>
        <begin position="277"/>
        <end position="347"/>
    </location>
</feature>
<dbReference type="Proteomes" id="UP000017052">
    <property type="component" value="Unassembled WGS sequence"/>
</dbReference>
<reference evidence="4" key="1">
    <citation type="submission" date="2013-08" db="EMBL/GenBank/DDBJ databases">
        <authorList>
            <person name="Durkin A.S."/>
            <person name="Haft D.R."/>
            <person name="McCorrison J."/>
            <person name="Torralba M."/>
            <person name="Gillis M."/>
            <person name="Haft D.H."/>
            <person name="Methe B."/>
            <person name="Sutton G."/>
            <person name="Nelson K.E."/>
        </authorList>
    </citation>
    <scope>NUCLEOTIDE SEQUENCE [LARGE SCALE GENOMIC DNA]</scope>
    <source>
        <strain evidence="4">F0233</strain>
    </source>
</reference>
<name>U2RKS5_9ACTN</name>
<keyword evidence="5" id="KW-1185">Reference proteome</keyword>
<feature type="signal peptide" evidence="2">
    <location>
        <begin position="1"/>
        <end position="38"/>
    </location>
</feature>
<evidence type="ECO:0000256" key="2">
    <source>
        <dbReference type="SAM" id="SignalP"/>
    </source>
</evidence>
<evidence type="ECO:0000313" key="4">
    <source>
        <dbReference type="EMBL" id="ERK54153.1"/>
    </source>
</evidence>
<protein>
    <submittedName>
        <fullName evidence="4">Ig-like domain, group 2</fullName>
    </submittedName>
</protein>
<dbReference type="RefSeq" id="WP_021798019.1">
    <property type="nucleotide sequence ID" value="NZ_ACVN02000221.1"/>
</dbReference>
<accession>U2RKS5</accession>
<dbReference type="AlphaFoldDB" id="U2RKS5"/>
<evidence type="ECO:0000313" key="5">
    <source>
        <dbReference type="Proteomes" id="UP000017052"/>
    </source>
</evidence>
<dbReference type="PROSITE" id="PS51257">
    <property type="entry name" value="PROKAR_LIPOPROTEIN"/>
    <property type="match status" value="1"/>
</dbReference>
<gene>
    <name evidence="4" type="ORF">HMPREF0682_2646</name>
</gene>
<dbReference type="Gene3D" id="2.60.40.1080">
    <property type="match status" value="1"/>
</dbReference>
<feature type="compositionally biased region" description="Low complexity" evidence="1">
    <location>
        <begin position="376"/>
        <end position="406"/>
    </location>
</feature>
<dbReference type="EMBL" id="ACVN02000221">
    <property type="protein sequence ID" value="ERK54153.1"/>
    <property type="molecule type" value="Genomic_DNA"/>
</dbReference>
<dbReference type="InterPro" id="IPR003343">
    <property type="entry name" value="Big_2"/>
</dbReference>
<dbReference type="Pfam" id="PF02368">
    <property type="entry name" value="Big_2"/>
    <property type="match status" value="1"/>
</dbReference>
<sequence length="442" mass="44897">MASAFPRRGFSRSRSRLPSAVLASLAIVLACVGGPVPAAVADPVDPQTPVLDTGVSLEDGLKVGAAVTVDQQAVHDRAQAALRALRIRMYNDPSLPFEGSLGHSETLKDYAAKAGYDSAEAYADAFTWSQELEMIAIQRAAENSITGMSHDRTAGSSTFTAAQRSGTTSNGEIITEYRDIDSAIDGAGPGSWSGEYDSLKANDGRYSGPEVAGHLHTLLDPGYTCYGFTSAGVSMGEAGLAQTCSSATDRPSASSGTYLVPVAIPADRAADVAYGSDSLDVGRSGRLTATVSYLNATDLPVIVDSYGSSDEKVVTVAPDGTMRAVGPGTATITMVSNGVTLTHRVTVDGASPVGTPSPTPSETSSPAPMPPPTLAPPAGGTSPAAPSASAPAAADTASATSAKGSTLSKPLARTVLKGGVTLLSTGLLIRGVTLGLARLRRP</sequence>
<dbReference type="GeneID" id="95359642"/>
<proteinExistence type="predicted"/>
<dbReference type="SUPFAM" id="SSF49373">
    <property type="entry name" value="Invasin/intimin cell-adhesion fragments"/>
    <property type="match status" value="1"/>
</dbReference>
<organism evidence="4 5">
    <name type="scientific">Propionibacterium acidifaciens F0233</name>
    <dbReference type="NCBI Taxonomy" id="553198"/>
    <lineage>
        <taxon>Bacteria</taxon>
        <taxon>Bacillati</taxon>
        <taxon>Actinomycetota</taxon>
        <taxon>Actinomycetes</taxon>
        <taxon>Propionibacteriales</taxon>
        <taxon>Propionibacteriaceae</taxon>
        <taxon>Propionibacterium</taxon>
    </lineage>
</organism>
<keyword evidence="2" id="KW-0732">Signal</keyword>
<evidence type="ECO:0000259" key="3">
    <source>
        <dbReference type="Pfam" id="PF02368"/>
    </source>
</evidence>